<keyword evidence="13 16" id="KW-0830">Ubiquinone</keyword>
<comment type="catalytic activity">
    <reaction evidence="16 17">
        <text>a ubiquinone + n Na(+)(in) + NADH + H(+) = a ubiquinol + n Na(+)(out) + NAD(+)</text>
        <dbReference type="Rhea" id="RHEA:47748"/>
        <dbReference type="Rhea" id="RHEA-COMP:9565"/>
        <dbReference type="Rhea" id="RHEA-COMP:9566"/>
        <dbReference type="ChEBI" id="CHEBI:15378"/>
        <dbReference type="ChEBI" id="CHEBI:16389"/>
        <dbReference type="ChEBI" id="CHEBI:17976"/>
        <dbReference type="ChEBI" id="CHEBI:29101"/>
        <dbReference type="ChEBI" id="CHEBI:57540"/>
        <dbReference type="ChEBI" id="CHEBI:57945"/>
        <dbReference type="EC" id="7.2.1.1"/>
    </reaction>
</comment>
<proteinExistence type="inferred from homology"/>
<dbReference type="PANTHER" id="PTHR37838:SF1">
    <property type="entry name" value="NA(+)-TRANSLOCATING NADH-QUINONE REDUCTASE SUBUNIT C"/>
    <property type="match status" value="1"/>
</dbReference>
<evidence type="ECO:0000313" key="20">
    <source>
        <dbReference type="Proteomes" id="UP001143362"/>
    </source>
</evidence>
<dbReference type="PIRSF" id="PIRSF009437">
    <property type="entry name" value="NQR-1_subunit_C"/>
    <property type="match status" value="1"/>
</dbReference>
<comment type="function">
    <text evidence="16">NQR complex catalyzes the reduction of ubiquinone-1 to ubiquinol by two successive reactions, coupled with the transport of Na(+) ions from the cytoplasm to the periplasm. NqrA to NqrE are probably involved in the second step, the conversion of ubisemiquinone to ubiquinol.</text>
</comment>
<gene>
    <name evidence="16" type="primary">nqrC</name>
    <name evidence="19" type="ORF">EYC98_11175</name>
</gene>
<keyword evidence="2 16" id="KW-1003">Cell membrane</keyword>
<feature type="modified residue" description="FMN phosphoryl threonine" evidence="16">
    <location>
        <position position="225"/>
    </location>
</feature>
<evidence type="ECO:0000256" key="12">
    <source>
        <dbReference type="ARBA" id="ARBA00023065"/>
    </source>
</evidence>
<dbReference type="NCBIfam" id="TIGR01938">
    <property type="entry name" value="nqrC"/>
    <property type="match status" value="1"/>
</dbReference>
<keyword evidence="11 16" id="KW-0915">Sodium</keyword>
<evidence type="ECO:0000256" key="3">
    <source>
        <dbReference type="ARBA" id="ARBA00022519"/>
    </source>
</evidence>
<dbReference type="Pfam" id="PF04205">
    <property type="entry name" value="FMN_bind"/>
    <property type="match status" value="1"/>
</dbReference>
<dbReference type="EMBL" id="SHNN01000002">
    <property type="protein sequence ID" value="MCX2981424.1"/>
    <property type="molecule type" value="Genomic_DNA"/>
</dbReference>
<keyword evidence="7 16" id="KW-0812">Transmembrane</keyword>
<evidence type="ECO:0000256" key="4">
    <source>
        <dbReference type="ARBA" id="ARBA00022553"/>
    </source>
</evidence>
<evidence type="ECO:0000313" key="19">
    <source>
        <dbReference type="EMBL" id="MCX2981424.1"/>
    </source>
</evidence>
<evidence type="ECO:0000256" key="2">
    <source>
        <dbReference type="ARBA" id="ARBA00022475"/>
    </source>
</evidence>
<keyword evidence="15 16" id="KW-0739">Sodium transport</keyword>
<comment type="cofactor">
    <cofactor evidence="16 17">
        <name>FMN</name>
        <dbReference type="ChEBI" id="CHEBI:58210"/>
    </cofactor>
</comment>
<protein>
    <recommendedName>
        <fullName evidence="16 17">Na(+)-translocating NADH-quinone reductase subunit C</fullName>
        <shortName evidence="16 17">Na(+)-NQR subunit C</shortName>
        <shortName evidence="16 17">Na(+)-translocating NQR subunit C</shortName>
        <ecNumber evidence="16 17">7.2.1.1</ecNumber>
    </recommendedName>
    <alternativeName>
        <fullName evidence="16 17">NQR complex subunit C</fullName>
    </alternativeName>
    <alternativeName>
        <fullName evidence="16 17">NQR-1 subunit C</fullName>
    </alternativeName>
</protein>
<dbReference type="InterPro" id="IPR007329">
    <property type="entry name" value="FMN-bd"/>
</dbReference>
<organism evidence="19 20">
    <name type="scientific">Candidatus Litorirhabdus singularis</name>
    <dbReference type="NCBI Taxonomy" id="2518993"/>
    <lineage>
        <taxon>Bacteria</taxon>
        <taxon>Pseudomonadati</taxon>
        <taxon>Pseudomonadota</taxon>
        <taxon>Gammaproteobacteria</taxon>
        <taxon>Cellvibrionales</taxon>
        <taxon>Halieaceae</taxon>
        <taxon>Candidatus Litorirhabdus</taxon>
    </lineage>
</organism>
<evidence type="ECO:0000256" key="1">
    <source>
        <dbReference type="ARBA" id="ARBA00022448"/>
    </source>
</evidence>
<feature type="domain" description="FMN-binding" evidence="18">
    <location>
        <begin position="142"/>
        <end position="242"/>
    </location>
</feature>
<evidence type="ECO:0000256" key="13">
    <source>
        <dbReference type="ARBA" id="ARBA00023075"/>
    </source>
</evidence>
<evidence type="ECO:0000256" key="16">
    <source>
        <dbReference type="HAMAP-Rule" id="MF_00427"/>
    </source>
</evidence>
<keyword evidence="6 16" id="KW-0288">FMN</keyword>
<name>A0ABT3THF0_9GAMM</name>
<keyword evidence="14 16" id="KW-0472">Membrane</keyword>
<accession>A0ABT3THF0</accession>
<dbReference type="SMART" id="SM00900">
    <property type="entry name" value="FMN_bind"/>
    <property type="match status" value="1"/>
</dbReference>
<comment type="similarity">
    <text evidence="16 17">Belongs to the NqrC family.</text>
</comment>
<keyword evidence="5 16" id="KW-0285">Flavoprotein</keyword>
<comment type="caution">
    <text evidence="19">The sequence shown here is derived from an EMBL/GenBank/DDBJ whole genome shotgun (WGS) entry which is preliminary data.</text>
</comment>
<dbReference type="HAMAP" id="MF_00427">
    <property type="entry name" value="NqrC"/>
    <property type="match status" value="1"/>
</dbReference>
<keyword evidence="20" id="KW-1185">Reference proteome</keyword>
<keyword evidence="9 16" id="KW-1133">Transmembrane helix</keyword>
<dbReference type="PANTHER" id="PTHR37838">
    <property type="entry name" value="NA(+)-TRANSLOCATING NADH-QUINONE REDUCTASE SUBUNIT C"/>
    <property type="match status" value="1"/>
</dbReference>
<comment type="caution">
    <text evidence="16">Lacks conserved residue(s) required for the propagation of feature annotation.</text>
</comment>
<evidence type="ECO:0000256" key="17">
    <source>
        <dbReference type="PIRNR" id="PIRNR009437"/>
    </source>
</evidence>
<evidence type="ECO:0000256" key="11">
    <source>
        <dbReference type="ARBA" id="ARBA00023053"/>
    </source>
</evidence>
<evidence type="ECO:0000256" key="6">
    <source>
        <dbReference type="ARBA" id="ARBA00022643"/>
    </source>
</evidence>
<comment type="subcellular location">
    <subcellularLocation>
        <location evidence="16">Cell membrane</location>
        <topology evidence="16">Single-pass membrane protein</topology>
    </subcellularLocation>
</comment>
<reference evidence="19" key="1">
    <citation type="submission" date="2019-02" db="EMBL/GenBank/DDBJ databases">
        <authorList>
            <person name="Li S.-H."/>
        </authorList>
    </citation>
    <scope>NUCLEOTIDE SEQUENCE</scope>
    <source>
        <strain evidence="19">IMCC14734</strain>
    </source>
</reference>
<evidence type="ECO:0000256" key="10">
    <source>
        <dbReference type="ARBA" id="ARBA00023027"/>
    </source>
</evidence>
<evidence type="ECO:0000259" key="18">
    <source>
        <dbReference type="SMART" id="SM00900"/>
    </source>
</evidence>
<sequence length="256" mass="27828">MANNDSIQKTLIVAVSLCVVCSVLVSGAAVALKDMQVANKLDDRNRNILAAAGLLEEGTPIAEQFSRIETRLVDLDTGEFVEGMDPESFDQRKSAKNPSTSLVLSSEQDVAKVRRRSNYALVYLVREQGELEKVVLPLHGYGLWSTMYGFVALQSDLNTVAGLGFYEHGETPGLGGEIDNPRWKASWPGKKIYQDQAVALELIKGSVDKTRAGSEYQVDGLAGATLTSRGVTNMVHFWMGQQGFGPFLEKLKAGDA</sequence>
<evidence type="ECO:0000256" key="7">
    <source>
        <dbReference type="ARBA" id="ARBA00022692"/>
    </source>
</evidence>
<evidence type="ECO:0000256" key="15">
    <source>
        <dbReference type="ARBA" id="ARBA00023201"/>
    </source>
</evidence>
<dbReference type="Proteomes" id="UP001143362">
    <property type="component" value="Unassembled WGS sequence"/>
</dbReference>
<keyword evidence="3" id="KW-0997">Cell inner membrane</keyword>
<evidence type="ECO:0000256" key="8">
    <source>
        <dbReference type="ARBA" id="ARBA00022967"/>
    </source>
</evidence>
<comment type="subunit">
    <text evidence="16 17">Composed of six subunits; NqrA, NqrB, NqrC, NqrD, NqrE and NqrF.</text>
</comment>
<dbReference type="NCBIfam" id="NF003749">
    <property type="entry name" value="PRK05346.1-5"/>
    <property type="match status" value="1"/>
</dbReference>
<dbReference type="InterPro" id="IPR010204">
    <property type="entry name" value="NqrC"/>
</dbReference>
<evidence type="ECO:0000256" key="5">
    <source>
        <dbReference type="ARBA" id="ARBA00022630"/>
    </source>
</evidence>
<keyword evidence="8 16" id="KW-1278">Translocase</keyword>
<dbReference type="NCBIfam" id="NF003746">
    <property type="entry name" value="PRK05346.1-1"/>
    <property type="match status" value="1"/>
</dbReference>
<evidence type="ECO:0000256" key="14">
    <source>
        <dbReference type="ARBA" id="ARBA00023136"/>
    </source>
</evidence>
<evidence type="ECO:0000256" key="9">
    <source>
        <dbReference type="ARBA" id="ARBA00022989"/>
    </source>
</evidence>
<dbReference type="RefSeq" id="WP_279245424.1">
    <property type="nucleotide sequence ID" value="NZ_SHNN01000002.1"/>
</dbReference>
<dbReference type="EC" id="7.2.1.1" evidence="16 17"/>
<keyword evidence="1 16" id="KW-0813">Transport</keyword>
<keyword evidence="12 16" id="KW-0406">Ion transport</keyword>
<keyword evidence="10 16" id="KW-0520">NAD</keyword>
<keyword evidence="4 16" id="KW-0597">Phosphoprotein</keyword>